<sequence>MAGVDSWPITAAQLSGTFCEALFYGIYLVTFCSCVHTLSTTGGGQEERWRRLSEIRWMMVSVTMALFVICTFDVGIGLWLNFHAFIYSSDPEQAFIHVADWTTICRAVSQVTAMILGDTVLIYRCWIVYGRRWLVITPSLILLFGCVSVAVRLIDVWVEPSTQKTIVLNSNQLLAWVLAFFAITAMQNILTTSILVWRIWRVEKETEKYIYNGSIMVHQPRHLRRVMRVLAESGAFYSATAFTTFLVGVIRSNAVYPASDMALQAAGIAFNLILVRSSARRDQQFTVFDRNERMVFAEQRSAGSASLGPIDSVPGHSRGQDVELYMKAVNNVDNTFQSTGVTVTKIVVTS</sequence>
<keyword evidence="1" id="KW-1133">Transmembrane helix</keyword>
<dbReference type="AlphaFoldDB" id="A0A9P5XGT2"/>
<comment type="caution">
    <text evidence="2">The sequence shown here is derived from an EMBL/GenBank/DDBJ whole genome shotgun (WGS) entry which is preliminary data.</text>
</comment>
<feature type="transmembrane region" description="Helical" evidence="1">
    <location>
        <begin position="256"/>
        <end position="275"/>
    </location>
</feature>
<dbReference type="Proteomes" id="UP000807342">
    <property type="component" value="Unassembled WGS sequence"/>
</dbReference>
<evidence type="ECO:0000313" key="2">
    <source>
        <dbReference type="EMBL" id="KAF9448966.1"/>
    </source>
</evidence>
<feature type="transmembrane region" description="Helical" evidence="1">
    <location>
        <begin position="133"/>
        <end position="154"/>
    </location>
</feature>
<name>A0A9P5XGT2_9AGAR</name>
<gene>
    <name evidence="2" type="ORF">P691DRAFT_703990</name>
</gene>
<proteinExistence type="predicted"/>
<feature type="transmembrane region" description="Helical" evidence="1">
    <location>
        <begin position="60"/>
        <end position="87"/>
    </location>
</feature>
<evidence type="ECO:0000256" key="1">
    <source>
        <dbReference type="SAM" id="Phobius"/>
    </source>
</evidence>
<feature type="transmembrane region" description="Helical" evidence="1">
    <location>
        <begin position="174"/>
        <end position="200"/>
    </location>
</feature>
<dbReference type="OrthoDB" id="3357408at2759"/>
<organism evidence="2 3">
    <name type="scientific">Macrolepiota fuliginosa MF-IS2</name>
    <dbReference type="NCBI Taxonomy" id="1400762"/>
    <lineage>
        <taxon>Eukaryota</taxon>
        <taxon>Fungi</taxon>
        <taxon>Dikarya</taxon>
        <taxon>Basidiomycota</taxon>
        <taxon>Agaricomycotina</taxon>
        <taxon>Agaricomycetes</taxon>
        <taxon>Agaricomycetidae</taxon>
        <taxon>Agaricales</taxon>
        <taxon>Agaricineae</taxon>
        <taxon>Agaricaceae</taxon>
        <taxon>Macrolepiota</taxon>
    </lineage>
</organism>
<evidence type="ECO:0000313" key="3">
    <source>
        <dbReference type="Proteomes" id="UP000807342"/>
    </source>
</evidence>
<feature type="transmembrane region" description="Helical" evidence="1">
    <location>
        <begin position="229"/>
        <end position="250"/>
    </location>
</feature>
<keyword evidence="3" id="KW-1185">Reference proteome</keyword>
<keyword evidence="1" id="KW-0812">Transmembrane</keyword>
<feature type="transmembrane region" description="Helical" evidence="1">
    <location>
        <begin position="21"/>
        <end position="39"/>
    </location>
</feature>
<accession>A0A9P5XGT2</accession>
<dbReference type="EMBL" id="MU151144">
    <property type="protein sequence ID" value="KAF9448966.1"/>
    <property type="molecule type" value="Genomic_DNA"/>
</dbReference>
<protein>
    <submittedName>
        <fullName evidence="2">Uncharacterized protein</fullName>
    </submittedName>
</protein>
<keyword evidence="1" id="KW-0472">Membrane</keyword>
<reference evidence="2" key="1">
    <citation type="submission" date="2020-11" db="EMBL/GenBank/DDBJ databases">
        <authorList>
            <consortium name="DOE Joint Genome Institute"/>
            <person name="Ahrendt S."/>
            <person name="Riley R."/>
            <person name="Andreopoulos W."/>
            <person name="Labutti K."/>
            <person name="Pangilinan J."/>
            <person name="Ruiz-Duenas F.J."/>
            <person name="Barrasa J.M."/>
            <person name="Sanchez-Garcia M."/>
            <person name="Camarero S."/>
            <person name="Miyauchi S."/>
            <person name="Serrano A."/>
            <person name="Linde D."/>
            <person name="Babiker R."/>
            <person name="Drula E."/>
            <person name="Ayuso-Fernandez I."/>
            <person name="Pacheco R."/>
            <person name="Padilla G."/>
            <person name="Ferreira P."/>
            <person name="Barriuso J."/>
            <person name="Kellner H."/>
            <person name="Castanera R."/>
            <person name="Alfaro M."/>
            <person name="Ramirez L."/>
            <person name="Pisabarro A.G."/>
            <person name="Kuo A."/>
            <person name="Tritt A."/>
            <person name="Lipzen A."/>
            <person name="He G."/>
            <person name="Yan M."/>
            <person name="Ng V."/>
            <person name="Cullen D."/>
            <person name="Martin F."/>
            <person name="Rosso M.-N."/>
            <person name="Henrissat B."/>
            <person name="Hibbett D."/>
            <person name="Martinez A.T."/>
            <person name="Grigoriev I.V."/>
        </authorList>
    </citation>
    <scope>NUCLEOTIDE SEQUENCE</scope>
    <source>
        <strain evidence="2">MF-IS2</strain>
    </source>
</reference>